<dbReference type="Proteomes" id="UP001199054">
    <property type="component" value="Unassembled WGS sequence"/>
</dbReference>
<feature type="region of interest" description="Disordered" evidence="3">
    <location>
        <begin position="1"/>
        <end position="24"/>
    </location>
</feature>
<evidence type="ECO:0000256" key="2">
    <source>
        <dbReference type="ARBA" id="ARBA00022679"/>
    </source>
</evidence>
<protein>
    <submittedName>
        <fullName evidence="5">4'-phosphopantetheinyl transferase superfamily protein</fullName>
    </submittedName>
</protein>
<feature type="compositionally biased region" description="Polar residues" evidence="3">
    <location>
        <begin position="1"/>
        <end position="19"/>
    </location>
</feature>
<evidence type="ECO:0000256" key="1">
    <source>
        <dbReference type="ARBA" id="ARBA00010990"/>
    </source>
</evidence>
<proteinExistence type="inferred from homology"/>
<dbReference type="EMBL" id="JAJAUY010000078">
    <property type="protein sequence ID" value="MCB5181540.1"/>
    <property type="molecule type" value="Genomic_DNA"/>
</dbReference>
<evidence type="ECO:0000313" key="6">
    <source>
        <dbReference type="Proteomes" id="UP001199054"/>
    </source>
</evidence>
<sequence length="293" mass="31280">MTTSHTGTKLHAETSTAPSTALHGDLDSHLRPDLHLDPYYGVRTTLDAGPPADARLFTAADAVVWWWPVPTGRYRDDELALLDDAERARAARMKSAIARAEFVTCRAAVKRALSQALDVPADGISLGRMPCPGCGSAEHGPPAVRRPATTWRYSVAHSAGIGLLALSPFPVGVDVERRRTLDVAGFDDPVLTSTERRALYALPEGEVRTSAFLRCWTRKEAVLKAVGIGVATELTALETGAGDPADSGVTCIDTTPIGFPGSWRTIDLAVPDGWVASIALPGDTDRPPTVRRL</sequence>
<dbReference type="InterPro" id="IPR037143">
    <property type="entry name" value="4-PPantetheinyl_Trfase_dom_sf"/>
</dbReference>
<keyword evidence="6" id="KW-1185">Reference proteome</keyword>
<dbReference type="GO" id="GO:0016740">
    <property type="term" value="F:transferase activity"/>
    <property type="evidence" value="ECO:0007669"/>
    <property type="project" value="UniProtKB-KW"/>
</dbReference>
<dbReference type="InterPro" id="IPR050559">
    <property type="entry name" value="P-Pant_transferase_sf"/>
</dbReference>
<comment type="similarity">
    <text evidence="1">Belongs to the P-Pant transferase superfamily. Gsp/Sfp/HetI/AcpT family.</text>
</comment>
<comment type="caution">
    <text evidence="5">The sequence shown here is derived from an EMBL/GenBank/DDBJ whole genome shotgun (WGS) entry which is preliminary data.</text>
</comment>
<dbReference type="SUPFAM" id="SSF56214">
    <property type="entry name" value="4'-phosphopantetheinyl transferase"/>
    <property type="match status" value="2"/>
</dbReference>
<feature type="domain" description="4'-phosphopantetheinyl transferase" evidence="4">
    <location>
        <begin position="170"/>
        <end position="278"/>
    </location>
</feature>
<keyword evidence="2 5" id="KW-0808">Transferase</keyword>
<evidence type="ECO:0000256" key="3">
    <source>
        <dbReference type="SAM" id="MobiDB-lite"/>
    </source>
</evidence>
<dbReference type="InterPro" id="IPR008278">
    <property type="entry name" value="4-PPantetheinyl_Trfase_dom"/>
</dbReference>
<dbReference type="Gene3D" id="3.90.470.20">
    <property type="entry name" value="4'-phosphopantetheinyl transferase domain"/>
    <property type="match status" value="1"/>
</dbReference>
<name>A0ABS8BAA0_9ACTN</name>
<organism evidence="5 6">
    <name type="scientific">Streptomyces antimicrobicus</name>
    <dbReference type="NCBI Taxonomy" id="2883108"/>
    <lineage>
        <taxon>Bacteria</taxon>
        <taxon>Bacillati</taxon>
        <taxon>Actinomycetota</taxon>
        <taxon>Actinomycetes</taxon>
        <taxon>Kitasatosporales</taxon>
        <taxon>Streptomycetaceae</taxon>
        <taxon>Streptomyces</taxon>
    </lineage>
</organism>
<dbReference type="RefSeq" id="WP_226728623.1">
    <property type="nucleotide sequence ID" value="NZ_JAJAUY010000078.1"/>
</dbReference>
<dbReference type="PANTHER" id="PTHR12215">
    <property type="entry name" value="PHOSPHOPANTETHEINE TRANSFERASE"/>
    <property type="match status" value="1"/>
</dbReference>
<dbReference type="Pfam" id="PF01648">
    <property type="entry name" value="ACPS"/>
    <property type="match status" value="1"/>
</dbReference>
<reference evidence="5 6" key="1">
    <citation type="submission" date="2021-10" db="EMBL/GenBank/DDBJ databases">
        <title>Streptomyces sp. strain SMC 277, a novel streptomycete isolated from soil.</title>
        <authorList>
            <person name="Chanama M."/>
        </authorList>
    </citation>
    <scope>NUCLEOTIDE SEQUENCE [LARGE SCALE GENOMIC DNA]</scope>
    <source>
        <strain evidence="5 6">SMC 277</strain>
    </source>
</reference>
<evidence type="ECO:0000259" key="4">
    <source>
        <dbReference type="Pfam" id="PF01648"/>
    </source>
</evidence>
<accession>A0ABS8BAA0</accession>
<dbReference type="PANTHER" id="PTHR12215:SF10">
    <property type="entry name" value="L-AMINOADIPATE-SEMIALDEHYDE DEHYDROGENASE-PHOSPHOPANTETHEINYL TRANSFERASE"/>
    <property type="match status" value="1"/>
</dbReference>
<evidence type="ECO:0000313" key="5">
    <source>
        <dbReference type="EMBL" id="MCB5181540.1"/>
    </source>
</evidence>
<gene>
    <name evidence="5" type="ORF">LG632_19390</name>
</gene>